<dbReference type="PANTHER" id="PTHR11135">
    <property type="entry name" value="HISTONE ACETYLTRANSFERASE-RELATED"/>
    <property type="match status" value="1"/>
</dbReference>
<keyword evidence="2" id="KW-0004">4Fe-4S</keyword>
<evidence type="ECO:0000256" key="2">
    <source>
        <dbReference type="ARBA" id="ARBA00022485"/>
    </source>
</evidence>
<dbReference type="GO" id="GO:0005737">
    <property type="term" value="C:cytoplasm"/>
    <property type="evidence" value="ECO:0007669"/>
    <property type="project" value="TreeGrafter"/>
</dbReference>
<feature type="domain" description="Radical SAM core" evidence="7">
    <location>
        <begin position="18"/>
        <end position="247"/>
    </location>
</feature>
<dbReference type="Gene3D" id="3.80.30.20">
    <property type="entry name" value="tm_1862 like domain"/>
    <property type="match status" value="1"/>
</dbReference>
<dbReference type="SFLD" id="SFLDS00029">
    <property type="entry name" value="Radical_SAM"/>
    <property type="match status" value="1"/>
</dbReference>
<dbReference type="InterPro" id="IPR007197">
    <property type="entry name" value="rSAM"/>
</dbReference>
<dbReference type="AlphaFoldDB" id="A0A3B0UYA0"/>
<dbReference type="GO" id="GO:0051539">
    <property type="term" value="F:4 iron, 4 sulfur cluster binding"/>
    <property type="evidence" value="ECO:0007669"/>
    <property type="project" value="UniProtKB-KW"/>
</dbReference>
<sequence length="365" mass="41272">MPLVLQRCASFPTFATAMQRLKHYTIPVFTPEMACPFQCVFCNQQKISGHTQIPDFQEVPHTIRNYLASFKVGDRHVEVGFFGGTFTGIPTDIQVNYLKTVQPFLDSGEIQGIRLSTRPDYINEEVLARLKKYRVSTIELGAQSLDNIVLQAAHRGHTMQQVEEAADLIRAAGFDLGLQMMIGLPGDTLEKAMATAQKIIDLGASNTRIYPTLVIKETVLYRWYQQGKYKPLPLEEAVAWSKQLLLKFEKAGVRVIRLGLHPSEGLLDGSEWVAGPFHPSFRELVLTEIWHDLLVPLLKKNTMTQADACARNSRGIEIEVPSKEINYAVGYGGKNKKMLLRHFREVKFTPDIHLSARNFKVKYNI</sequence>
<evidence type="ECO:0000256" key="5">
    <source>
        <dbReference type="ARBA" id="ARBA00023004"/>
    </source>
</evidence>
<dbReference type="GO" id="GO:0046872">
    <property type="term" value="F:metal ion binding"/>
    <property type="evidence" value="ECO:0007669"/>
    <property type="project" value="UniProtKB-KW"/>
</dbReference>
<gene>
    <name evidence="8" type="ORF">MNBD_BACTEROID07-1985</name>
</gene>
<dbReference type="GO" id="GO:0016491">
    <property type="term" value="F:oxidoreductase activity"/>
    <property type="evidence" value="ECO:0007669"/>
    <property type="project" value="UniProtKB-KW"/>
</dbReference>
<keyword evidence="5" id="KW-0408">Iron</keyword>
<evidence type="ECO:0000313" key="8">
    <source>
        <dbReference type="EMBL" id="VAW30457.1"/>
    </source>
</evidence>
<name>A0A3B0UYA0_9ZZZZ</name>
<accession>A0A3B0UYA0</accession>
<protein>
    <submittedName>
        <fullName evidence="8">Oxygen-independent coproporphyrinogen III oxidase</fullName>
        <ecNumber evidence="8">1.-.-.-</ecNumber>
    </submittedName>
</protein>
<comment type="cofactor">
    <cofactor evidence="1">
        <name>[4Fe-4S] cluster</name>
        <dbReference type="ChEBI" id="CHEBI:49883"/>
    </cofactor>
</comment>
<dbReference type="EMBL" id="UOET01000518">
    <property type="protein sequence ID" value="VAW30457.1"/>
    <property type="molecule type" value="Genomic_DNA"/>
</dbReference>
<dbReference type="InterPro" id="IPR039661">
    <property type="entry name" value="ELP3"/>
</dbReference>
<dbReference type="PANTHER" id="PTHR11135:SF0">
    <property type="entry name" value="ELONGATOR COMPLEX PROTEIN 3"/>
    <property type="match status" value="1"/>
</dbReference>
<dbReference type="Pfam" id="PF16199">
    <property type="entry name" value="Radical_SAM_C"/>
    <property type="match status" value="1"/>
</dbReference>
<keyword evidence="3" id="KW-0949">S-adenosyl-L-methionine</keyword>
<evidence type="ECO:0000256" key="6">
    <source>
        <dbReference type="ARBA" id="ARBA00023014"/>
    </source>
</evidence>
<dbReference type="PROSITE" id="PS51918">
    <property type="entry name" value="RADICAL_SAM"/>
    <property type="match status" value="1"/>
</dbReference>
<dbReference type="SFLD" id="SFLDG01082">
    <property type="entry name" value="B12-binding_domain_containing"/>
    <property type="match status" value="1"/>
</dbReference>
<keyword evidence="4" id="KW-0479">Metal-binding</keyword>
<evidence type="ECO:0000256" key="4">
    <source>
        <dbReference type="ARBA" id="ARBA00022723"/>
    </source>
</evidence>
<dbReference type="Pfam" id="PF04055">
    <property type="entry name" value="Radical_SAM"/>
    <property type="match status" value="1"/>
</dbReference>
<dbReference type="SUPFAM" id="SSF102114">
    <property type="entry name" value="Radical SAM enzymes"/>
    <property type="match status" value="1"/>
</dbReference>
<dbReference type="SMART" id="SM00729">
    <property type="entry name" value="Elp3"/>
    <property type="match status" value="1"/>
</dbReference>
<dbReference type="EC" id="1.-.-.-" evidence="8"/>
<dbReference type="InterPro" id="IPR032432">
    <property type="entry name" value="Radical_SAM_C"/>
</dbReference>
<keyword evidence="6" id="KW-0411">Iron-sulfur</keyword>
<proteinExistence type="predicted"/>
<evidence type="ECO:0000259" key="7">
    <source>
        <dbReference type="PROSITE" id="PS51918"/>
    </source>
</evidence>
<dbReference type="InterPro" id="IPR058240">
    <property type="entry name" value="rSAM_sf"/>
</dbReference>
<dbReference type="InterPro" id="IPR023404">
    <property type="entry name" value="rSAM_horseshoe"/>
</dbReference>
<keyword evidence="8" id="KW-0560">Oxidoreductase</keyword>
<reference evidence="8" key="1">
    <citation type="submission" date="2018-06" db="EMBL/GenBank/DDBJ databases">
        <authorList>
            <person name="Zhirakovskaya E."/>
        </authorList>
    </citation>
    <scope>NUCLEOTIDE SEQUENCE</scope>
</reference>
<dbReference type="InterPro" id="IPR006638">
    <property type="entry name" value="Elp3/MiaA/NifB-like_rSAM"/>
</dbReference>
<dbReference type="CDD" id="cd01335">
    <property type="entry name" value="Radical_SAM"/>
    <property type="match status" value="1"/>
</dbReference>
<evidence type="ECO:0000256" key="3">
    <source>
        <dbReference type="ARBA" id="ARBA00022691"/>
    </source>
</evidence>
<dbReference type="GO" id="GO:0002926">
    <property type="term" value="P:tRNA wobble base 5-methoxycarbonylmethyl-2-thiouridinylation"/>
    <property type="evidence" value="ECO:0007669"/>
    <property type="project" value="TreeGrafter"/>
</dbReference>
<dbReference type="SFLD" id="SFLDG01086">
    <property type="entry name" value="elongater_protein-like"/>
    <property type="match status" value="1"/>
</dbReference>
<evidence type="ECO:0000256" key="1">
    <source>
        <dbReference type="ARBA" id="ARBA00001966"/>
    </source>
</evidence>
<organism evidence="8">
    <name type="scientific">hydrothermal vent metagenome</name>
    <dbReference type="NCBI Taxonomy" id="652676"/>
    <lineage>
        <taxon>unclassified sequences</taxon>
        <taxon>metagenomes</taxon>
        <taxon>ecological metagenomes</taxon>
    </lineage>
</organism>